<dbReference type="PANTHER" id="PTHR34379">
    <property type="entry name" value="OS07G0553800 PROTEIN"/>
    <property type="match status" value="1"/>
</dbReference>
<dbReference type="PANTHER" id="PTHR34379:SF3">
    <property type="entry name" value="PROTEIN, PUTATIVE-RELATED"/>
    <property type="match status" value="1"/>
</dbReference>
<evidence type="ECO:0000256" key="2">
    <source>
        <dbReference type="SAM" id="Phobius"/>
    </source>
</evidence>
<organism evidence="3 4">
    <name type="scientific">Penstemon smallii</name>
    <dbReference type="NCBI Taxonomy" id="265156"/>
    <lineage>
        <taxon>Eukaryota</taxon>
        <taxon>Viridiplantae</taxon>
        <taxon>Streptophyta</taxon>
        <taxon>Embryophyta</taxon>
        <taxon>Tracheophyta</taxon>
        <taxon>Spermatophyta</taxon>
        <taxon>Magnoliopsida</taxon>
        <taxon>eudicotyledons</taxon>
        <taxon>Gunneridae</taxon>
        <taxon>Pentapetalae</taxon>
        <taxon>asterids</taxon>
        <taxon>lamiids</taxon>
        <taxon>Lamiales</taxon>
        <taxon>Plantaginaceae</taxon>
        <taxon>Cheloneae</taxon>
        <taxon>Penstemon</taxon>
    </lineage>
</organism>
<evidence type="ECO:0000256" key="1">
    <source>
        <dbReference type="SAM" id="MobiDB-lite"/>
    </source>
</evidence>
<feature type="compositionally biased region" description="Basic and acidic residues" evidence="1">
    <location>
        <begin position="104"/>
        <end position="118"/>
    </location>
</feature>
<dbReference type="AlphaFoldDB" id="A0ABD3T1X2"/>
<evidence type="ECO:0008006" key="5">
    <source>
        <dbReference type="Google" id="ProtNLM"/>
    </source>
</evidence>
<dbReference type="Proteomes" id="UP001634393">
    <property type="component" value="Unassembled WGS sequence"/>
</dbReference>
<proteinExistence type="predicted"/>
<name>A0ABD3T1X2_9LAMI</name>
<keyword evidence="2" id="KW-0472">Membrane</keyword>
<keyword evidence="2" id="KW-1133">Transmembrane helix</keyword>
<accession>A0ABD3T1X2</accession>
<keyword evidence="2" id="KW-0812">Transmembrane</keyword>
<reference evidence="3 4" key="1">
    <citation type="submission" date="2024-12" db="EMBL/GenBank/DDBJ databases">
        <title>The unique morphological basis and parallel evolutionary history of personate flowers in Penstemon.</title>
        <authorList>
            <person name="Depatie T.H."/>
            <person name="Wessinger C.A."/>
        </authorList>
    </citation>
    <scope>NUCLEOTIDE SEQUENCE [LARGE SCALE GENOMIC DNA]</scope>
    <source>
        <strain evidence="3">WTNN_2</strain>
        <tissue evidence="3">Leaf</tissue>
    </source>
</reference>
<evidence type="ECO:0000313" key="3">
    <source>
        <dbReference type="EMBL" id="KAL3830641.1"/>
    </source>
</evidence>
<feature type="region of interest" description="Disordered" evidence="1">
    <location>
        <begin position="100"/>
        <end position="147"/>
    </location>
</feature>
<evidence type="ECO:0000313" key="4">
    <source>
        <dbReference type="Proteomes" id="UP001634393"/>
    </source>
</evidence>
<comment type="caution">
    <text evidence="3">The sequence shown here is derived from an EMBL/GenBank/DDBJ whole genome shotgun (WGS) entry which is preliminary data.</text>
</comment>
<keyword evidence="4" id="KW-1185">Reference proteome</keyword>
<dbReference type="InterPro" id="IPR040411">
    <property type="entry name" value="At5g23160-like"/>
</dbReference>
<feature type="transmembrane region" description="Helical" evidence="2">
    <location>
        <begin position="162"/>
        <end position="192"/>
    </location>
</feature>
<dbReference type="EMBL" id="JBJXBP010000005">
    <property type="protein sequence ID" value="KAL3830641.1"/>
    <property type="molecule type" value="Genomic_DNA"/>
</dbReference>
<sequence length="234" mass="26557">MAPPMRKERDQKRRRRIGCFFPGGCCFGFREERDHNNSDGDAKLLLFKKEAAETIKSTGGKVVPAPPPPAHRDLVINKKDIFLEKIKSLEESVITDTIKSQSKKQNDMTREILSDPKKLSHSISMPLPRHKKEKSMGGGGGGREKGNEENELMIVGEFEPKVGALIIMVTLIVMLIWGKVCAILCTAAWYYFLPRFRANYVMKLENGSKQIDFDSPEYKKKVVLQGFLERNQQT</sequence>
<protein>
    <recommendedName>
        <fullName evidence="5">ZCF37</fullName>
    </recommendedName>
</protein>
<gene>
    <name evidence="3" type="ORF">ACJIZ3_019443</name>
</gene>